<dbReference type="Pfam" id="PF12838">
    <property type="entry name" value="Fer4_7"/>
    <property type="match status" value="1"/>
</dbReference>
<accession>A0A099TZM1</accession>
<evidence type="ECO:0000256" key="1">
    <source>
        <dbReference type="ARBA" id="ARBA00022485"/>
    </source>
</evidence>
<keyword evidence="9" id="KW-1185">Reference proteome</keyword>
<evidence type="ECO:0000313" key="6">
    <source>
        <dbReference type="EMBL" id="STQ85582.1"/>
    </source>
</evidence>
<protein>
    <submittedName>
        <fullName evidence="6">2-oxoglutarate:acceptor oxidoreductase subunit OorD</fullName>
    </submittedName>
    <submittedName>
        <fullName evidence="7">4Fe-4S dicluster domain-containing protein</fullName>
    </submittedName>
</protein>
<dbReference type="PANTHER" id="PTHR43687">
    <property type="entry name" value="ADENYLYLSULFATE REDUCTASE, BETA SUBUNIT"/>
    <property type="match status" value="1"/>
</dbReference>
<feature type="domain" description="4Fe-4S ferredoxin-type" evidence="5">
    <location>
        <begin position="10"/>
        <end position="39"/>
    </location>
</feature>
<gene>
    <name evidence="6" type="primary">oorD</name>
    <name evidence="7" type="ORF">LS73_008900</name>
    <name evidence="6" type="ORF">NCTC12714_00368</name>
</gene>
<name>A0A099TZM1_9HELI</name>
<sequence length="110" mass="12122">MSEIVMPENVPVWVNEARCKACDICVSRCPAGVLAMQLDSHKVLGKIVMVIHPESCIGCLECELHCPDFAITVADRKKFKFAKTDKAAQARADKIKANKFMAIEEDVSNA</sequence>
<dbReference type="EMBL" id="UGJE01000002">
    <property type="protein sequence ID" value="STQ85582.1"/>
    <property type="molecule type" value="Genomic_DNA"/>
</dbReference>
<evidence type="ECO:0000313" key="7">
    <source>
        <dbReference type="EMBL" id="TLD98481.1"/>
    </source>
</evidence>
<evidence type="ECO:0000256" key="4">
    <source>
        <dbReference type="ARBA" id="ARBA00023014"/>
    </source>
</evidence>
<dbReference type="Gene3D" id="3.30.70.20">
    <property type="match status" value="1"/>
</dbReference>
<dbReference type="InterPro" id="IPR050572">
    <property type="entry name" value="Fe-S_Ferredoxin"/>
</dbReference>
<dbReference type="GO" id="GO:0051539">
    <property type="term" value="F:4 iron, 4 sulfur cluster binding"/>
    <property type="evidence" value="ECO:0007669"/>
    <property type="project" value="UniProtKB-KW"/>
</dbReference>
<evidence type="ECO:0000259" key="5">
    <source>
        <dbReference type="PROSITE" id="PS51379"/>
    </source>
</evidence>
<keyword evidence="4" id="KW-0411">Iron-sulfur</keyword>
<dbReference type="STRING" id="216.LS73_07655"/>
<dbReference type="PROSITE" id="PS00198">
    <property type="entry name" value="4FE4S_FER_1"/>
    <property type="match status" value="2"/>
</dbReference>
<dbReference type="InterPro" id="IPR017900">
    <property type="entry name" value="4Fe4S_Fe_S_CS"/>
</dbReference>
<keyword evidence="3" id="KW-0408">Iron</keyword>
<reference evidence="6 9" key="2">
    <citation type="submission" date="2018-06" db="EMBL/GenBank/DDBJ databases">
        <authorList>
            <consortium name="Pathogen Informatics"/>
            <person name="Doyle S."/>
        </authorList>
    </citation>
    <scope>NUCLEOTIDE SEQUENCE [LARGE SCALE GENOMIC DNA]</scope>
    <source>
        <strain evidence="6 9">NCTC12714</strain>
    </source>
</reference>
<feature type="domain" description="4Fe-4S ferredoxin-type" evidence="5">
    <location>
        <begin position="47"/>
        <end position="76"/>
    </location>
</feature>
<dbReference type="PANTHER" id="PTHR43687:SF4">
    <property type="entry name" value="BLR5484 PROTEIN"/>
    <property type="match status" value="1"/>
</dbReference>
<evidence type="ECO:0000313" key="8">
    <source>
        <dbReference type="Proteomes" id="UP000029922"/>
    </source>
</evidence>
<dbReference type="OrthoDB" id="9804603at2"/>
<dbReference type="Proteomes" id="UP000029922">
    <property type="component" value="Unassembled WGS sequence"/>
</dbReference>
<evidence type="ECO:0000313" key="9">
    <source>
        <dbReference type="Proteomes" id="UP000255139"/>
    </source>
</evidence>
<dbReference type="PROSITE" id="PS51379">
    <property type="entry name" value="4FE4S_FER_2"/>
    <property type="match status" value="2"/>
</dbReference>
<dbReference type="AlphaFoldDB" id="A0A099TZM1"/>
<keyword evidence="2" id="KW-0479">Metal-binding</keyword>
<reference evidence="7 8" key="1">
    <citation type="journal article" date="2014" name="Genome Announc.">
        <title>Draft genome sequences of eight enterohepatic helicobacter species isolated from both laboratory and wild rodents.</title>
        <authorList>
            <person name="Sheh A."/>
            <person name="Shen Z."/>
            <person name="Fox J.G."/>
        </authorList>
    </citation>
    <scope>NUCLEOTIDE SEQUENCE [LARGE SCALE GENOMIC DNA]</scope>
    <source>
        <strain evidence="7 8">ST1</strain>
    </source>
</reference>
<dbReference type="SUPFAM" id="SSF54862">
    <property type="entry name" value="4Fe-4S ferredoxins"/>
    <property type="match status" value="1"/>
</dbReference>
<dbReference type="GO" id="GO:0046872">
    <property type="term" value="F:metal ion binding"/>
    <property type="evidence" value="ECO:0007669"/>
    <property type="project" value="UniProtKB-KW"/>
</dbReference>
<organism evidence="6 9">
    <name type="scientific">Helicobacter muridarum</name>
    <dbReference type="NCBI Taxonomy" id="216"/>
    <lineage>
        <taxon>Bacteria</taxon>
        <taxon>Pseudomonadati</taxon>
        <taxon>Campylobacterota</taxon>
        <taxon>Epsilonproteobacteria</taxon>
        <taxon>Campylobacterales</taxon>
        <taxon>Helicobacteraceae</taxon>
        <taxon>Helicobacter</taxon>
    </lineage>
</organism>
<dbReference type="Proteomes" id="UP000255139">
    <property type="component" value="Unassembled WGS sequence"/>
</dbReference>
<dbReference type="NCBIfam" id="NF007205">
    <property type="entry name" value="PRK09626.1"/>
    <property type="match status" value="1"/>
</dbReference>
<dbReference type="EMBL" id="JRPD02000030">
    <property type="protein sequence ID" value="TLD98481.1"/>
    <property type="molecule type" value="Genomic_DNA"/>
</dbReference>
<evidence type="ECO:0000256" key="3">
    <source>
        <dbReference type="ARBA" id="ARBA00023004"/>
    </source>
</evidence>
<evidence type="ECO:0000256" key="2">
    <source>
        <dbReference type="ARBA" id="ARBA00022723"/>
    </source>
</evidence>
<proteinExistence type="predicted"/>
<dbReference type="RefSeq" id="WP_034558686.1">
    <property type="nucleotide sequence ID" value="NZ_FZML01000002.1"/>
</dbReference>
<dbReference type="InterPro" id="IPR017896">
    <property type="entry name" value="4Fe4S_Fe-S-bd"/>
</dbReference>
<keyword evidence="1" id="KW-0004">4Fe-4S</keyword>